<reference evidence="15" key="1">
    <citation type="journal article" date="2004" name="DNA Res.">
        <title>Complete genome sequence of Yersinia pestis strain 91001, an isolate avirulent to humans.</title>
        <authorList>
            <person name="Song Y."/>
            <person name="Tong Z."/>
            <person name="Wang J."/>
            <person name="Wang L."/>
            <person name="Guo Z."/>
            <person name="Han Y."/>
            <person name="Zhang J."/>
            <person name="Pei D."/>
            <person name="Zhou D."/>
            <person name="Qin H."/>
            <person name="Pang X."/>
            <person name="Han Y."/>
            <person name="Zhai J."/>
            <person name="Li M."/>
            <person name="Cui B."/>
            <person name="Qi Z."/>
            <person name="Jin L."/>
            <person name="Dai R."/>
            <person name="Chen F."/>
            <person name="Li S."/>
            <person name="Ye C."/>
            <person name="Du Z."/>
            <person name="Lin W."/>
            <person name="Wang J."/>
            <person name="Yu J."/>
            <person name="Yang H."/>
            <person name="Wang J."/>
            <person name="Huang P."/>
            <person name="Yang R."/>
        </authorList>
    </citation>
    <scope>NUCLEOTIDE SEQUENCE [LARGE SCALE GENOMIC DNA]</scope>
    <source>
        <strain evidence="15">91001 / Biovar Mediaevalis</strain>
    </source>
</reference>
<sequence>MIMAVFKYVAISRSGTKITGDIDAENIRIARYLLYKKNMHVLSIKKRILLFNKYVVKKNSNKTDLVLITRQIATLVNASMPLDEVLDIVGKQNSKSKMIEIIQRIRVNIQEGHSFADALSPFPAVFSPLYKTMVTAGEVSGHLGLVLVRLADHIEQTQKIQRKIIQALIYPCVLVLISLSVIIILLTAVVPNIVEQFSFSETALPLSTKVLMILSYSIKENVIFIMAIGVSAVIFLNRLLKINKINVFFHRHYLSLPMLGNMFVRINTSRYLRTLTTLHSNGVTIVQAMSISNAVLTNVYIKNKLNISVKLVSEGCSLSSSLVDSGVFPPIILHMIISGERSGKLDHMLETVAGVQEEELMNQISIVMSLLEPTIIIVMAAFISFVILSILQPILEINSLVM</sequence>
<dbReference type="KEGG" id="ypm:YP_2842"/>
<accession>A0A0H2W7T5</accession>
<evidence type="ECO:0000256" key="7">
    <source>
        <dbReference type="ARBA" id="ARBA00022692"/>
    </source>
</evidence>
<dbReference type="Gene3D" id="1.20.81.30">
    <property type="entry name" value="Type II secretion system (T2SS), domain F"/>
    <property type="match status" value="2"/>
</dbReference>
<dbReference type="PANTHER" id="PTHR30012:SF0">
    <property type="entry name" value="TYPE II SECRETION SYSTEM PROTEIN F-RELATED"/>
    <property type="match status" value="1"/>
</dbReference>
<proteinExistence type="inferred from homology"/>
<comment type="subcellular location">
    <subcellularLocation>
        <location evidence="2 11">Cell inner membrane</location>
        <topology evidence="2 11">Multi-pass membrane protein</topology>
    </subcellularLocation>
</comment>
<dbReference type="InterPro" id="IPR018076">
    <property type="entry name" value="T2SS_GspF_dom"/>
</dbReference>
<dbReference type="InterPro" id="IPR003004">
    <property type="entry name" value="GspF/PilC"/>
</dbReference>
<dbReference type="EMBL" id="AE017042">
    <property type="protein sequence ID" value="AAS63025.1"/>
    <property type="molecule type" value="Genomic_DNA"/>
</dbReference>
<dbReference type="HOGENOM" id="CLU_035032_0_1_6"/>
<evidence type="ECO:0000259" key="13">
    <source>
        <dbReference type="Pfam" id="PF00482"/>
    </source>
</evidence>
<evidence type="ECO:0000256" key="4">
    <source>
        <dbReference type="ARBA" id="ARBA00022448"/>
    </source>
</evidence>
<dbReference type="Proteomes" id="UP000001019">
    <property type="component" value="Chromosome"/>
</dbReference>
<dbReference type="FunFam" id="1.20.81.30:FF:000001">
    <property type="entry name" value="Type II secretion system protein F"/>
    <property type="match status" value="2"/>
</dbReference>
<feature type="transmembrane region" description="Helical" evidence="12">
    <location>
        <begin position="210"/>
        <end position="236"/>
    </location>
</feature>
<keyword evidence="5" id="KW-1003">Cell membrane</keyword>
<keyword evidence="8 12" id="KW-1133">Transmembrane helix</keyword>
<evidence type="ECO:0000256" key="3">
    <source>
        <dbReference type="ARBA" id="ARBA00005745"/>
    </source>
</evidence>
<evidence type="ECO:0000256" key="9">
    <source>
        <dbReference type="ARBA" id="ARBA00023136"/>
    </source>
</evidence>
<dbReference type="GO" id="GO:0005886">
    <property type="term" value="C:plasma membrane"/>
    <property type="evidence" value="ECO:0007669"/>
    <property type="project" value="UniProtKB-SubCell"/>
</dbReference>
<feature type="transmembrane region" description="Helical" evidence="12">
    <location>
        <begin position="370"/>
        <end position="395"/>
    </location>
</feature>
<evidence type="ECO:0000256" key="8">
    <source>
        <dbReference type="ARBA" id="ARBA00022989"/>
    </source>
</evidence>
<keyword evidence="9 12" id="KW-0472">Membrane</keyword>
<evidence type="ECO:0000313" key="15">
    <source>
        <dbReference type="Proteomes" id="UP000001019"/>
    </source>
</evidence>
<evidence type="ECO:0000256" key="1">
    <source>
        <dbReference type="ARBA" id="ARBA00002684"/>
    </source>
</evidence>
<dbReference type="AlphaFoldDB" id="A0A0H2W7T5"/>
<evidence type="ECO:0000256" key="12">
    <source>
        <dbReference type="SAM" id="Phobius"/>
    </source>
</evidence>
<evidence type="ECO:0000256" key="5">
    <source>
        <dbReference type="ARBA" id="ARBA00022475"/>
    </source>
</evidence>
<evidence type="ECO:0000256" key="6">
    <source>
        <dbReference type="ARBA" id="ARBA00022519"/>
    </source>
</evidence>
<evidence type="ECO:0000256" key="11">
    <source>
        <dbReference type="RuleBase" id="RU003923"/>
    </source>
</evidence>
<feature type="domain" description="Type II secretion system protein GspF" evidence="13">
    <location>
        <begin position="69"/>
        <end position="191"/>
    </location>
</feature>
<comment type="similarity">
    <text evidence="3 11">Belongs to the GSP F family.</text>
</comment>
<keyword evidence="6" id="KW-0997">Cell inner membrane</keyword>
<keyword evidence="4 11" id="KW-0813">Transport</keyword>
<dbReference type="PROSITE" id="PS00874">
    <property type="entry name" value="T2SP_F"/>
    <property type="match status" value="1"/>
</dbReference>
<evidence type="ECO:0000313" key="14">
    <source>
        <dbReference type="EMBL" id="AAS63025.1"/>
    </source>
</evidence>
<organism evidence="14 15">
    <name type="scientific">Yersinia pestis</name>
    <dbReference type="NCBI Taxonomy" id="632"/>
    <lineage>
        <taxon>Bacteria</taxon>
        <taxon>Pseudomonadati</taxon>
        <taxon>Pseudomonadota</taxon>
        <taxon>Gammaproteobacteria</taxon>
        <taxon>Enterobacterales</taxon>
        <taxon>Yersiniaceae</taxon>
        <taxon>Yersinia</taxon>
    </lineage>
</organism>
<comment type="function">
    <text evidence="1">Component of the type II secretion system inner membrane complex required for the energy-dependent secretion of extracellular factors such as proteases and toxins from the periplasm.</text>
</comment>
<dbReference type="GO" id="GO:0009306">
    <property type="term" value="P:protein secretion"/>
    <property type="evidence" value="ECO:0007669"/>
    <property type="project" value="InterPro"/>
</dbReference>
<evidence type="ECO:0000256" key="10">
    <source>
        <dbReference type="ARBA" id="ARBA00030750"/>
    </source>
</evidence>
<feature type="transmembrane region" description="Helical" evidence="12">
    <location>
        <begin position="168"/>
        <end position="190"/>
    </location>
</feature>
<dbReference type="PRINTS" id="PR00812">
    <property type="entry name" value="BCTERIALGSPF"/>
</dbReference>
<dbReference type="InterPro" id="IPR001992">
    <property type="entry name" value="T2SS_GspF/T4SS_PilC_CS"/>
</dbReference>
<dbReference type="InterPro" id="IPR042094">
    <property type="entry name" value="T2SS_GspF_sf"/>
</dbReference>
<protein>
    <recommendedName>
        <fullName evidence="10">General secretion pathway protein F</fullName>
    </recommendedName>
</protein>
<dbReference type="EnsemblBacteria" id="AAS63025">
    <property type="protein sequence ID" value="AAS63025"/>
    <property type="gene ID" value="YP_2842"/>
</dbReference>
<dbReference type="PANTHER" id="PTHR30012">
    <property type="entry name" value="GENERAL SECRETION PATHWAY PROTEIN"/>
    <property type="match status" value="1"/>
</dbReference>
<keyword evidence="7 11" id="KW-0812">Transmembrane</keyword>
<dbReference type="Pfam" id="PF00482">
    <property type="entry name" value="T2SSF"/>
    <property type="match status" value="2"/>
</dbReference>
<name>A0A0H2W7T5_YERPE</name>
<evidence type="ECO:0000256" key="2">
    <source>
        <dbReference type="ARBA" id="ARBA00004429"/>
    </source>
</evidence>
<feature type="domain" description="Type II secretion system protein GspF" evidence="13">
    <location>
        <begin position="271"/>
        <end position="393"/>
    </location>
</feature>
<gene>
    <name evidence="14" type="primary">hofF</name>
    <name evidence="14" type="ordered locus">YP_2842</name>
</gene>